<feature type="domain" description="MPN" evidence="8">
    <location>
        <begin position="106"/>
        <end position="228"/>
    </location>
</feature>
<keyword evidence="2" id="KW-0645">Protease</keyword>
<dbReference type="Proteomes" id="UP001290462">
    <property type="component" value="Unassembled WGS sequence"/>
</dbReference>
<dbReference type="PANTHER" id="PTHR30471:SF3">
    <property type="entry name" value="UPF0758 PROTEIN YEES-RELATED"/>
    <property type="match status" value="1"/>
</dbReference>
<proteinExistence type="inferred from homology"/>
<comment type="similarity">
    <text evidence="1 7">Belongs to the UPF0758 family.</text>
</comment>
<dbReference type="InterPro" id="IPR025657">
    <property type="entry name" value="RadC_JAB"/>
</dbReference>
<organism evidence="9 10">
    <name type="scientific">Carnobacterium maltaromaticum</name>
    <name type="common">Carnobacterium piscicola</name>
    <dbReference type="NCBI Taxonomy" id="2751"/>
    <lineage>
        <taxon>Bacteria</taxon>
        <taxon>Bacillati</taxon>
        <taxon>Bacillota</taxon>
        <taxon>Bacilli</taxon>
        <taxon>Lactobacillales</taxon>
        <taxon>Carnobacteriaceae</taxon>
        <taxon>Carnobacterium</taxon>
    </lineage>
</organism>
<dbReference type="PROSITE" id="PS01302">
    <property type="entry name" value="UPF0758"/>
    <property type="match status" value="1"/>
</dbReference>
<dbReference type="AlphaFoldDB" id="A0AAW9K672"/>
<gene>
    <name evidence="9" type="primary">radC</name>
    <name evidence="9" type="ORF">RAK27_16305</name>
</gene>
<keyword evidence="3" id="KW-0479">Metal-binding</keyword>
<evidence type="ECO:0000256" key="5">
    <source>
        <dbReference type="ARBA" id="ARBA00022833"/>
    </source>
</evidence>
<sequence length="228" mass="25257">MQERSLVLEVPKYSRPRERLEEYGEKALGTHELLAILLRTGSKDNNVLAVAMELLNNFGDLHQLKLASLEELREIKGIGHAKSIEIRAAIEFGVRIASASQLKIGHITSSQMVGDLLYTEMKDLPQEHVVALYLNTKNHLIKKETIFVGGLNSSIAHPREIFRGAVRISAARIILGHNHPSGNPEPSQADISFTKRIIECGELMGIDLLDHIVVGEKGYISLKETGII</sequence>
<dbReference type="CDD" id="cd08071">
    <property type="entry name" value="MPN_DUF2466"/>
    <property type="match status" value="1"/>
</dbReference>
<keyword evidence="6" id="KW-0482">Metalloprotease</keyword>
<evidence type="ECO:0000256" key="2">
    <source>
        <dbReference type="ARBA" id="ARBA00022670"/>
    </source>
</evidence>
<dbReference type="Pfam" id="PF04002">
    <property type="entry name" value="RadC"/>
    <property type="match status" value="1"/>
</dbReference>
<dbReference type="GO" id="GO:0006508">
    <property type="term" value="P:proteolysis"/>
    <property type="evidence" value="ECO:0007669"/>
    <property type="project" value="UniProtKB-KW"/>
</dbReference>
<evidence type="ECO:0000256" key="4">
    <source>
        <dbReference type="ARBA" id="ARBA00022801"/>
    </source>
</evidence>
<evidence type="ECO:0000256" key="7">
    <source>
        <dbReference type="RuleBase" id="RU003797"/>
    </source>
</evidence>
<dbReference type="NCBIfam" id="TIGR00608">
    <property type="entry name" value="radc"/>
    <property type="match status" value="1"/>
</dbReference>
<comment type="caution">
    <text evidence="9">The sequence shown here is derived from an EMBL/GenBank/DDBJ whole genome shotgun (WGS) entry which is preliminary data.</text>
</comment>
<dbReference type="PROSITE" id="PS50249">
    <property type="entry name" value="MPN"/>
    <property type="match status" value="1"/>
</dbReference>
<evidence type="ECO:0000313" key="10">
    <source>
        <dbReference type="Proteomes" id="UP001290462"/>
    </source>
</evidence>
<dbReference type="Gene3D" id="3.40.140.10">
    <property type="entry name" value="Cytidine Deaminase, domain 2"/>
    <property type="match status" value="1"/>
</dbReference>
<dbReference type="GeneID" id="83606421"/>
<dbReference type="InterPro" id="IPR046778">
    <property type="entry name" value="UPF0758_N"/>
</dbReference>
<evidence type="ECO:0000256" key="3">
    <source>
        <dbReference type="ARBA" id="ARBA00022723"/>
    </source>
</evidence>
<dbReference type="Gene3D" id="1.10.150.20">
    <property type="entry name" value="5' to 3' exonuclease, C-terminal subdomain"/>
    <property type="match status" value="1"/>
</dbReference>
<keyword evidence="4" id="KW-0378">Hydrolase</keyword>
<dbReference type="Pfam" id="PF20582">
    <property type="entry name" value="UPF0758_N"/>
    <property type="match status" value="1"/>
</dbReference>
<name>A0AAW9K672_CARML</name>
<dbReference type="RefSeq" id="WP_010050431.1">
    <property type="nucleotide sequence ID" value="NZ_BJOJ01000003.1"/>
</dbReference>
<dbReference type="GO" id="GO:0046872">
    <property type="term" value="F:metal ion binding"/>
    <property type="evidence" value="ECO:0007669"/>
    <property type="project" value="UniProtKB-KW"/>
</dbReference>
<evidence type="ECO:0000313" key="9">
    <source>
        <dbReference type="EMBL" id="MDZ5760201.1"/>
    </source>
</evidence>
<evidence type="ECO:0000256" key="6">
    <source>
        <dbReference type="ARBA" id="ARBA00023049"/>
    </source>
</evidence>
<evidence type="ECO:0000259" key="8">
    <source>
        <dbReference type="PROSITE" id="PS50249"/>
    </source>
</evidence>
<dbReference type="GO" id="GO:0008237">
    <property type="term" value="F:metallopeptidase activity"/>
    <property type="evidence" value="ECO:0007669"/>
    <property type="project" value="UniProtKB-KW"/>
</dbReference>
<dbReference type="EMBL" id="JAVBVO010000005">
    <property type="protein sequence ID" value="MDZ5760201.1"/>
    <property type="molecule type" value="Genomic_DNA"/>
</dbReference>
<dbReference type="InterPro" id="IPR037518">
    <property type="entry name" value="MPN"/>
</dbReference>
<accession>A0AAW9K672</accession>
<keyword evidence="5" id="KW-0862">Zinc</keyword>
<dbReference type="InterPro" id="IPR010994">
    <property type="entry name" value="RuvA_2-like"/>
</dbReference>
<reference evidence="9" key="1">
    <citation type="submission" date="2023-08" db="EMBL/GenBank/DDBJ databases">
        <title>Genomic characterization of piscicolin 126 produced by Carnobacterium maltaromaticum CM22 strain isolated from salmon (Salmo salar).</title>
        <authorList>
            <person name="Gonzalez-Gragera E."/>
            <person name="Garcia-Lopez J.D."/>
            <person name="Teso-Perez C."/>
            <person name="Gimenez-Hernandez I."/>
            <person name="Peralta-Sanchez J.M."/>
            <person name="Valdivia E."/>
            <person name="Montalban-Lopez M."/>
            <person name="Martin-Platero A.M."/>
            <person name="Banos A."/>
            <person name="Martinez-Bueno M."/>
        </authorList>
    </citation>
    <scope>NUCLEOTIDE SEQUENCE</scope>
    <source>
        <strain evidence="9">CM22</strain>
    </source>
</reference>
<dbReference type="NCBIfam" id="NF000642">
    <property type="entry name" value="PRK00024.1"/>
    <property type="match status" value="1"/>
</dbReference>
<dbReference type="InterPro" id="IPR020891">
    <property type="entry name" value="UPF0758_CS"/>
</dbReference>
<dbReference type="InterPro" id="IPR001405">
    <property type="entry name" value="UPF0758"/>
</dbReference>
<evidence type="ECO:0000256" key="1">
    <source>
        <dbReference type="ARBA" id="ARBA00010243"/>
    </source>
</evidence>
<dbReference type="SUPFAM" id="SSF47781">
    <property type="entry name" value="RuvA domain 2-like"/>
    <property type="match status" value="1"/>
</dbReference>
<protein>
    <submittedName>
        <fullName evidence="9">DNA repair protein RadC</fullName>
    </submittedName>
</protein>
<dbReference type="PANTHER" id="PTHR30471">
    <property type="entry name" value="DNA REPAIR PROTEIN RADC"/>
    <property type="match status" value="1"/>
</dbReference>